<dbReference type="Pfam" id="PF02585">
    <property type="entry name" value="PIG-L"/>
    <property type="match status" value="1"/>
</dbReference>
<dbReference type="InterPro" id="IPR024078">
    <property type="entry name" value="LmbE-like_dom_sf"/>
</dbReference>
<dbReference type="PANTHER" id="PTHR12993:SF11">
    <property type="entry name" value="N-ACETYLGLUCOSAMINYL-PHOSPHATIDYLINOSITOL DE-N-ACETYLASE"/>
    <property type="match status" value="1"/>
</dbReference>
<dbReference type="SUPFAM" id="SSF102588">
    <property type="entry name" value="LmbE-like"/>
    <property type="match status" value="1"/>
</dbReference>
<dbReference type="InterPro" id="IPR003737">
    <property type="entry name" value="GlcNAc_PI_deacetylase-related"/>
</dbReference>
<reference evidence="2" key="1">
    <citation type="submission" date="2022-10" db="EMBL/GenBank/DDBJ databases">
        <title>Description of Fervidibacillus gen. nov. in the family Fervidibacillaceae fam. nov. with two species, Fervidibacillus albus sp. nov., and Fervidibacillus halotolerans sp. nov., isolated from tidal flat sediments.</title>
        <authorList>
            <person name="Kwon K.K."/>
            <person name="Yang S.-H."/>
        </authorList>
    </citation>
    <scope>NUCLEOTIDE SEQUENCE</scope>
    <source>
        <strain evidence="2">JCM 19140</strain>
    </source>
</reference>
<dbReference type="Gene3D" id="3.40.50.10320">
    <property type="entry name" value="LmbE-like"/>
    <property type="match status" value="1"/>
</dbReference>
<accession>A0AAE3IRV8</accession>
<dbReference type="AlphaFoldDB" id="A0AAE3IRV8"/>
<sequence length="311" mass="36348">MSLYLAAKIRLKSYLSQRDHLVKRIEFIRKLYRYPNKMLGRHVVEEKNNNAADVLVFCAHQDDDVLGLGTVLNRHRLKGDTIKIVFVTNGTAGRRESWFARKSQSEKLANTRNQEAINALKYIDITEEDIFFLGFPDGGTQRYLEEIYQDLISIFYSTKPKKVYVHCIEGGHIDHDMTSYLVKTLCNREQFMEVYEWSEYNPVQPIGTPNIKFLSNNNEKEEIIIDISDDERKLKKRMLACHKSQAVEQYFMEGEAIRKANIYNIDQELTKHCLIPNKRVTKLITKYKTSLSTSMIVRNKKRQSKGDVYDC</sequence>
<evidence type="ECO:0000256" key="1">
    <source>
        <dbReference type="ARBA" id="ARBA00001947"/>
    </source>
</evidence>
<name>A0AAE3IRV8_9BACI</name>
<protein>
    <submittedName>
        <fullName evidence="2">PIG-L family deacetylase</fullName>
    </submittedName>
</protein>
<dbReference type="Proteomes" id="UP001209318">
    <property type="component" value="Unassembled WGS sequence"/>
</dbReference>
<dbReference type="GO" id="GO:0016811">
    <property type="term" value="F:hydrolase activity, acting on carbon-nitrogen (but not peptide) bonds, in linear amides"/>
    <property type="evidence" value="ECO:0007669"/>
    <property type="project" value="TreeGrafter"/>
</dbReference>
<dbReference type="PANTHER" id="PTHR12993">
    <property type="entry name" value="N-ACETYLGLUCOSAMINYL-PHOSPHATIDYLINOSITOL DE-N-ACETYLASE-RELATED"/>
    <property type="match status" value="1"/>
</dbReference>
<evidence type="ECO:0000313" key="2">
    <source>
        <dbReference type="EMBL" id="MCU9612319.1"/>
    </source>
</evidence>
<keyword evidence="3" id="KW-1185">Reference proteome</keyword>
<dbReference type="EMBL" id="JAOUSF010000001">
    <property type="protein sequence ID" value="MCU9612319.1"/>
    <property type="molecule type" value="Genomic_DNA"/>
</dbReference>
<comment type="caution">
    <text evidence="2">The sequence shown here is derived from an EMBL/GenBank/DDBJ whole genome shotgun (WGS) entry which is preliminary data.</text>
</comment>
<comment type="cofactor">
    <cofactor evidence="1">
        <name>Zn(2+)</name>
        <dbReference type="ChEBI" id="CHEBI:29105"/>
    </cofactor>
</comment>
<organism evidence="2 3">
    <name type="scientific">Perspicuibacillus lycopersici</name>
    <dbReference type="NCBI Taxonomy" id="1325689"/>
    <lineage>
        <taxon>Bacteria</taxon>
        <taxon>Bacillati</taxon>
        <taxon>Bacillota</taxon>
        <taxon>Bacilli</taxon>
        <taxon>Bacillales</taxon>
        <taxon>Bacillaceae</taxon>
        <taxon>Perspicuibacillus</taxon>
    </lineage>
</organism>
<proteinExistence type="predicted"/>
<gene>
    <name evidence="2" type="ORF">OEV98_01930</name>
</gene>
<dbReference type="RefSeq" id="WP_263071450.1">
    <property type="nucleotide sequence ID" value="NZ_JAOUSF010000001.1"/>
</dbReference>
<evidence type="ECO:0000313" key="3">
    <source>
        <dbReference type="Proteomes" id="UP001209318"/>
    </source>
</evidence>